<dbReference type="PROSITE" id="PS51203">
    <property type="entry name" value="CS"/>
    <property type="match status" value="1"/>
</dbReference>
<reference evidence="6 7" key="1">
    <citation type="submission" date="2006-10" db="EMBL/GenBank/DDBJ databases">
        <title>Complete sequence of Methanosaeta thermophila PT.</title>
        <authorList>
            <consortium name="US DOE Joint Genome Institute"/>
            <person name="Copeland A."/>
            <person name="Lucas S."/>
            <person name="Lapidus A."/>
            <person name="Barry K."/>
            <person name="Detter J.C."/>
            <person name="Glavina del Rio T."/>
            <person name="Hammon N."/>
            <person name="Israni S."/>
            <person name="Pitluck S."/>
            <person name="Chain P."/>
            <person name="Malfatti S."/>
            <person name="Shin M."/>
            <person name="Vergez L."/>
            <person name="Schmutz J."/>
            <person name="Larimer F."/>
            <person name="Land M."/>
            <person name="Hauser L."/>
            <person name="Kyrpides N."/>
            <person name="Kim E."/>
            <person name="Smith K.S."/>
            <person name="Ingram-Smith C."/>
            <person name="Richardson P."/>
        </authorList>
    </citation>
    <scope>NUCLEOTIDE SEQUENCE [LARGE SCALE GENOMIC DNA]</scope>
    <source>
        <strain evidence="7">DSM 6194 / JCM 14653 / NBRC 101360 / PT</strain>
    </source>
</reference>
<dbReference type="STRING" id="349307.Mthe_1631"/>
<gene>
    <name evidence="6" type="ordered locus">Mthe_1631</name>
</gene>
<dbReference type="GeneID" id="4462503"/>
<dbReference type="EMBL" id="CP000477">
    <property type="protein sequence ID" value="ABK15398.1"/>
    <property type="molecule type" value="Genomic_DNA"/>
</dbReference>
<dbReference type="SUPFAM" id="SSF49764">
    <property type="entry name" value="HSP20-like chaperones"/>
    <property type="match status" value="1"/>
</dbReference>
<keyword evidence="7" id="KW-1185">Reference proteome</keyword>
<dbReference type="Proteomes" id="UP000000674">
    <property type="component" value="Chromosome"/>
</dbReference>
<dbReference type="InterPro" id="IPR044587">
    <property type="entry name" value="HSP21-like"/>
</dbReference>
<dbReference type="PANTHER" id="PTHR46733">
    <property type="entry name" value="26.5 KDA HEAT SHOCK PROTEIN, MITOCHONDRIAL"/>
    <property type="match status" value="1"/>
</dbReference>
<dbReference type="Gene3D" id="2.60.40.790">
    <property type="match status" value="1"/>
</dbReference>
<evidence type="ECO:0000313" key="6">
    <source>
        <dbReference type="EMBL" id="ABK15398.1"/>
    </source>
</evidence>
<evidence type="ECO:0000256" key="3">
    <source>
        <dbReference type="RuleBase" id="RU003616"/>
    </source>
</evidence>
<evidence type="ECO:0000259" key="5">
    <source>
        <dbReference type="PROSITE" id="PS51203"/>
    </source>
</evidence>
<protein>
    <submittedName>
        <fullName evidence="6">Heat shock protein Hsp20</fullName>
    </submittedName>
</protein>
<dbReference type="InterPro" id="IPR008978">
    <property type="entry name" value="HSP20-like_chaperone"/>
</dbReference>
<accession>A0B9M4</accession>
<comment type="similarity">
    <text evidence="2 3">Belongs to the small heat shock protein (HSP20) family.</text>
</comment>
<sequence length="145" mass="16871">MAVITPEDIRWFQKRINRMLEEMGIDSKEMRRFQERLTGLMEEMGEVPPVDIEERDDDFVITVDLPGVDKNDVEVTITEDGLRLKARRELKEGSYFLRERRGSFERIVTLPVEVRVEEAKAKLKDGVLEIVVPKIVSAKKRIAIE</sequence>
<evidence type="ECO:0000259" key="4">
    <source>
        <dbReference type="PROSITE" id="PS01031"/>
    </source>
</evidence>
<dbReference type="PANTHER" id="PTHR46733:SF4">
    <property type="entry name" value="HEAT SHOCK PROTEIN 21, CHLOROPLASTIC"/>
    <property type="match status" value="1"/>
</dbReference>
<evidence type="ECO:0000256" key="2">
    <source>
        <dbReference type="PROSITE-ProRule" id="PRU00285"/>
    </source>
</evidence>
<organism evidence="6 7">
    <name type="scientific">Methanothrix thermoacetophila (strain DSM 6194 / JCM 14653 / NBRC 101360 / PT)</name>
    <name type="common">Methanosaeta thermophila</name>
    <dbReference type="NCBI Taxonomy" id="349307"/>
    <lineage>
        <taxon>Archaea</taxon>
        <taxon>Methanobacteriati</taxon>
        <taxon>Methanobacteriota</taxon>
        <taxon>Stenosarchaea group</taxon>
        <taxon>Methanomicrobia</taxon>
        <taxon>Methanotrichales</taxon>
        <taxon>Methanotrichaceae</taxon>
        <taxon>Methanothrix</taxon>
    </lineage>
</organism>
<feature type="domain" description="CS" evidence="5">
    <location>
        <begin position="45"/>
        <end position="145"/>
    </location>
</feature>
<dbReference type="RefSeq" id="WP_011696776.1">
    <property type="nucleotide sequence ID" value="NC_008553.1"/>
</dbReference>
<dbReference type="KEGG" id="mtp:Mthe_1631"/>
<name>A0B9M4_METTP</name>
<feature type="domain" description="SHSP" evidence="4">
    <location>
        <begin position="41"/>
        <end position="145"/>
    </location>
</feature>
<dbReference type="InterPro" id="IPR007052">
    <property type="entry name" value="CS_dom"/>
</dbReference>
<dbReference type="Pfam" id="PF00011">
    <property type="entry name" value="HSP20"/>
    <property type="match status" value="1"/>
</dbReference>
<dbReference type="CDD" id="cd06464">
    <property type="entry name" value="ACD_sHsps-like"/>
    <property type="match status" value="1"/>
</dbReference>
<proteinExistence type="inferred from homology"/>
<dbReference type="HOGENOM" id="CLU_046737_12_1_2"/>
<evidence type="ECO:0000313" key="7">
    <source>
        <dbReference type="Proteomes" id="UP000000674"/>
    </source>
</evidence>
<evidence type="ECO:0000256" key="1">
    <source>
        <dbReference type="ARBA" id="ARBA00023016"/>
    </source>
</evidence>
<dbReference type="AlphaFoldDB" id="A0B9M4"/>
<dbReference type="PROSITE" id="PS01031">
    <property type="entry name" value="SHSP"/>
    <property type="match status" value="1"/>
</dbReference>
<dbReference type="InterPro" id="IPR002068">
    <property type="entry name" value="A-crystallin/Hsp20_dom"/>
</dbReference>
<keyword evidence="1 6" id="KW-0346">Stress response</keyword>
<dbReference type="GO" id="GO:0009408">
    <property type="term" value="P:response to heat"/>
    <property type="evidence" value="ECO:0007669"/>
    <property type="project" value="InterPro"/>
</dbReference>